<feature type="transmembrane region" description="Helical" evidence="1">
    <location>
        <begin position="354"/>
        <end position="372"/>
    </location>
</feature>
<feature type="transmembrane region" description="Helical" evidence="1">
    <location>
        <begin position="321"/>
        <end position="342"/>
    </location>
</feature>
<keyword evidence="1" id="KW-0472">Membrane</keyword>
<evidence type="ECO:0000313" key="2">
    <source>
        <dbReference type="EMBL" id="MPL74738.1"/>
    </source>
</evidence>
<feature type="transmembrane region" description="Helical" evidence="1">
    <location>
        <begin position="259"/>
        <end position="278"/>
    </location>
</feature>
<evidence type="ECO:0008006" key="3">
    <source>
        <dbReference type="Google" id="ProtNLM"/>
    </source>
</evidence>
<keyword evidence="1" id="KW-0812">Transmembrane</keyword>
<feature type="transmembrane region" description="Helical" evidence="1">
    <location>
        <begin position="165"/>
        <end position="186"/>
    </location>
</feature>
<name>A0A644U727_9ZZZZ</name>
<gene>
    <name evidence="2" type="ORF">SDC9_20555</name>
</gene>
<feature type="transmembrane region" description="Helical" evidence="1">
    <location>
        <begin position="138"/>
        <end position="159"/>
    </location>
</feature>
<feature type="transmembrane region" description="Helical" evidence="1">
    <location>
        <begin position="38"/>
        <end position="58"/>
    </location>
</feature>
<protein>
    <recommendedName>
        <fullName evidence="3">Glycosyltransferase RgtA/B/C/D-like domain-containing protein</fullName>
    </recommendedName>
</protein>
<proteinExistence type="predicted"/>
<feature type="transmembrane region" description="Helical" evidence="1">
    <location>
        <begin position="224"/>
        <end position="247"/>
    </location>
</feature>
<accession>A0A644U727</accession>
<keyword evidence="1" id="KW-1133">Transmembrane helix</keyword>
<feature type="transmembrane region" description="Helical" evidence="1">
    <location>
        <begin position="7"/>
        <end position="26"/>
    </location>
</feature>
<sequence length="719" mass="79618">MSVYIHRAGVCGCITTVLLSLETFLAPHMYISNKPVSYFFAVAQKLMLLAVPLILFFSSQRTIYERDKVWYGGGYDPEYAYLFNSMNMANLRLVGHFDHPGTPMQVFGALVLRATWLIEPVNGNEEAVLLNPEHYLRILNISTAVLAALMVLVFGFIVLRRTGNPGYALIVQLAPFVSGFVLFNGFTRFTQEAMLMIASLGFASALITRITAGAATDDARDFRLLGWIAGFGLASKILFAPLMIIPLMIAQNNRLRKRFLFFSGVSFLLFTLPVILLYPRMAYWMVKLLIFSGQYGSGPVGIIDTATYPQNLVWIIQSNPVLAGLLVLGLIYVISFAYLHFVKKHDFPGSEFRLMLAVIATIVAGYLIVAKSPKESYLLPYEMLGPVIAVIFLKQISTIRIFRGKAKALAFAVAAGLSLILIPNGIARKTALYSSDKNPLWDTFSQAASSMEGGLVFVHPASSPVAALYFGNAYSRWNYTAKLRELYPDTYVYNLASNSITQMDSVSIPVQELLKRHRKLYIPGPLESAQQIRETLTAKGVAVQESFYYKDEKQMILLAGNPDIINEATRTLIFSSAETHQGVAGDEPLAEGISRHGKPDQARAMMGNGCIQTDQDSPFAFTTIPLILNSGDSLSLRIFATGMLNDARLVIADADSGDVLVMESPPEKTARSEHMIEIQTGFGNREKMPKKVVAYGWNSGEGTVWFDFFSAETKRRNKN</sequence>
<evidence type="ECO:0000256" key="1">
    <source>
        <dbReference type="SAM" id="Phobius"/>
    </source>
</evidence>
<feature type="transmembrane region" description="Helical" evidence="1">
    <location>
        <begin position="193"/>
        <end position="212"/>
    </location>
</feature>
<feature type="transmembrane region" description="Helical" evidence="1">
    <location>
        <begin position="378"/>
        <end position="396"/>
    </location>
</feature>
<comment type="caution">
    <text evidence="2">The sequence shown here is derived from an EMBL/GenBank/DDBJ whole genome shotgun (WGS) entry which is preliminary data.</text>
</comment>
<organism evidence="2">
    <name type="scientific">bioreactor metagenome</name>
    <dbReference type="NCBI Taxonomy" id="1076179"/>
    <lineage>
        <taxon>unclassified sequences</taxon>
        <taxon>metagenomes</taxon>
        <taxon>ecological metagenomes</taxon>
    </lineage>
</organism>
<reference evidence="2" key="1">
    <citation type="submission" date="2019-08" db="EMBL/GenBank/DDBJ databases">
        <authorList>
            <person name="Kucharzyk K."/>
            <person name="Murdoch R.W."/>
            <person name="Higgins S."/>
            <person name="Loffler F."/>
        </authorList>
    </citation>
    <scope>NUCLEOTIDE SEQUENCE</scope>
</reference>
<dbReference type="AlphaFoldDB" id="A0A644U727"/>
<dbReference type="EMBL" id="VSSQ01000082">
    <property type="protein sequence ID" value="MPL74738.1"/>
    <property type="molecule type" value="Genomic_DNA"/>
</dbReference>
<feature type="transmembrane region" description="Helical" evidence="1">
    <location>
        <begin position="408"/>
        <end position="427"/>
    </location>
</feature>